<proteinExistence type="predicted"/>
<reference evidence="3 4" key="1">
    <citation type="submission" date="2019-11" db="EMBL/GenBank/DDBJ databases">
        <title>Whole-genome sequence of a the green, strictly anaerobic photosynthetic bacterium Heliobacillus mobilis DSM 6151.</title>
        <authorList>
            <person name="Kyndt J.A."/>
            <person name="Meyer T.E."/>
        </authorList>
    </citation>
    <scope>NUCLEOTIDE SEQUENCE [LARGE SCALE GENOMIC DNA]</scope>
    <source>
        <strain evidence="3 4">DSM 6151</strain>
    </source>
</reference>
<dbReference type="Proteomes" id="UP000430670">
    <property type="component" value="Unassembled WGS sequence"/>
</dbReference>
<name>A0A6I3SH34_HELMO</name>
<keyword evidence="4" id="KW-1185">Reference proteome</keyword>
<dbReference type="Pfam" id="PF04892">
    <property type="entry name" value="VanZ"/>
    <property type="match status" value="1"/>
</dbReference>
<dbReference type="OrthoDB" id="291892at2"/>
<protein>
    <recommendedName>
        <fullName evidence="2">VanZ-like domain-containing protein</fullName>
    </recommendedName>
</protein>
<accession>A0A6I3SH34</accession>
<evidence type="ECO:0000259" key="2">
    <source>
        <dbReference type="Pfam" id="PF04892"/>
    </source>
</evidence>
<evidence type="ECO:0000256" key="1">
    <source>
        <dbReference type="SAM" id="Phobius"/>
    </source>
</evidence>
<feature type="transmembrane region" description="Helical" evidence="1">
    <location>
        <begin position="117"/>
        <end position="138"/>
    </location>
</feature>
<organism evidence="3 4">
    <name type="scientific">Heliobacterium mobile</name>
    <name type="common">Heliobacillus mobilis</name>
    <dbReference type="NCBI Taxonomy" id="28064"/>
    <lineage>
        <taxon>Bacteria</taxon>
        <taxon>Bacillati</taxon>
        <taxon>Bacillota</taxon>
        <taxon>Clostridia</taxon>
        <taxon>Eubacteriales</taxon>
        <taxon>Heliobacteriaceae</taxon>
        <taxon>Heliobacterium</taxon>
    </lineage>
</organism>
<feature type="domain" description="VanZ-like" evidence="2">
    <location>
        <begin position="8"/>
        <end position="135"/>
    </location>
</feature>
<keyword evidence="1" id="KW-0812">Transmembrane</keyword>
<keyword evidence="1" id="KW-1133">Transmembrane helix</keyword>
<dbReference type="AlphaFoldDB" id="A0A6I3SH34"/>
<comment type="caution">
    <text evidence="3">The sequence shown here is derived from an EMBL/GenBank/DDBJ whole genome shotgun (WGS) entry which is preliminary data.</text>
</comment>
<dbReference type="NCBIfam" id="NF037970">
    <property type="entry name" value="vanZ_1"/>
    <property type="match status" value="1"/>
</dbReference>
<dbReference type="EMBL" id="WNKU01000002">
    <property type="protein sequence ID" value="MTV48138.1"/>
    <property type="molecule type" value="Genomic_DNA"/>
</dbReference>
<gene>
    <name evidence="3" type="ORF">GJ688_03965</name>
</gene>
<sequence>MKKLMCWSLLLLWMGIMFWLSSIPNLRVLPVLYLIVAWLDIPWPVLKTSGFALEFLLRKTAHVTEYAILTGLWLQAAKSTWLWSRRRHLWTAFFFSLAYAISDEIHQELTGFRDGRLMDVGIDSLGIFIALIIGFVLFKSLKDGAHDKQPNS</sequence>
<dbReference type="InterPro" id="IPR006976">
    <property type="entry name" value="VanZ-like"/>
</dbReference>
<evidence type="ECO:0000313" key="3">
    <source>
        <dbReference type="EMBL" id="MTV48138.1"/>
    </source>
</evidence>
<evidence type="ECO:0000313" key="4">
    <source>
        <dbReference type="Proteomes" id="UP000430670"/>
    </source>
</evidence>
<keyword evidence="1" id="KW-0472">Membrane</keyword>
<dbReference type="RefSeq" id="WP_155475214.1">
    <property type="nucleotide sequence ID" value="NZ_WNKU01000002.1"/>
</dbReference>